<evidence type="ECO:0000313" key="2">
    <source>
        <dbReference type="Proteomes" id="UP000184071"/>
    </source>
</evidence>
<gene>
    <name evidence="1" type="ORF">SAMN05443663_106211</name>
</gene>
<evidence type="ECO:0000313" key="1">
    <source>
        <dbReference type="EMBL" id="SHH25490.1"/>
    </source>
</evidence>
<dbReference type="Proteomes" id="UP000184071">
    <property type="component" value="Unassembled WGS sequence"/>
</dbReference>
<proteinExistence type="predicted"/>
<organism evidence="1 2">
    <name type="scientific">Flavobacterium defluvii</name>
    <dbReference type="NCBI Taxonomy" id="370979"/>
    <lineage>
        <taxon>Bacteria</taxon>
        <taxon>Pseudomonadati</taxon>
        <taxon>Bacteroidota</taxon>
        <taxon>Flavobacteriia</taxon>
        <taxon>Flavobacteriales</taxon>
        <taxon>Flavobacteriaceae</taxon>
        <taxon>Flavobacterium</taxon>
    </lineage>
</organism>
<dbReference type="STRING" id="370979.SAMN05443663_106211"/>
<sequence>MVLIENLSPYTLYFIKLKPNSINHPNTEIVILRFYIFTPYYYGKFRSGCL</sequence>
<reference evidence="2" key="1">
    <citation type="submission" date="2016-11" db="EMBL/GenBank/DDBJ databases">
        <authorList>
            <person name="Varghese N."/>
            <person name="Submissions S."/>
        </authorList>
    </citation>
    <scope>NUCLEOTIDE SEQUENCE [LARGE SCALE GENOMIC DNA]</scope>
    <source>
        <strain evidence="2">DSM 17963</strain>
    </source>
</reference>
<name>A0A1M5RH77_9FLAO</name>
<keyword evidence="2" id="KW-1185">Reference proteome</keyword>
<dbReference type="EMBL" id="FQWC01000006">
    <property type="protein sequence ID" value="SHH25490.1"/>
    <property type="molecule type" value="Genomic_DNA"/>
</dbReference>
<protein>
    <submittedName>
        <fullName evidence="1">Uncharacterized protein</fullName>
    </submittedName>
</protein>
<dbReference type="AlphaFoldDB" id="A0A1M5RH77"/>
<accession>A0A1M5RH77</accession>